<feature type="domain" description="Metallo-beta-lactamase" evidence="1">
    <location>
        <begin position="115"/>
        <end position="311"/>
    </location>
</feature>
<organism evidence="2 3">
    <name type="scientific">Fictibacillus phosphorivorans</name>
    <dbReference type="NCBI Taxonomy" id="1221500"/>
    <lineage>
        <taxon>Bacteria</taxon>
        <taxon>Bacillati</taxon>
        <taxon>Bacillota</taxon>
        <taxon>Bacilli</taxon>
        <taxon>Bacillales</taxon>
        <taxon>Fictibacillaceae</taxon>
        <taxon>Fictibacillus</taxon>
    </lineage>
</organism>
<evidence type="ECO:0000313" key="3">
    <source>
        <dbReference type="Proteomes" id="UP000076623"/>
    </source>
</evidence>
<dbReference type="SUPFAM" id="SSF56281">
    <property type="entry name" value="Metallo-hydrolase/oxidoreductase"/>
    <property type="match status" value="1"/>
</dbReference>
<dbReference type="Pfam" id="PF12706">
    <property type="entry name" value="Lactamase_B_2"/>
    <property type="match status" value="1"/>
</dbReference>
<dbReference type="GO" id="GO:0005737">
    <property type="term" value="C:cytoplasm"/>
    <property type="evidence" value="ECO:0007669"/>
    <property type="project" value="TreeGrafter"/>
</dbReference>
<reference evidence="2 3" key="1">
    <citation type="submission" date="2016-04" db="EMBL/GenBank/DDBJ databases">
        <title>Complete genome sequence of Fictibacillus phosphorivorans G25-29, a strain toxic to nematodes.</title>
        <authorList>
            <person name="Zheng Z."/>
        </authorList>
    </citation>
    <scope>NUCLEOTIDE SEQUENCE [LARGE SCALE GENOMIC DNA]</scope>
    <source>
        <strain evidence="2 3">G25-29</strain>
    </source>
</reference>
<dbReference type="PIRSF" id="PIRSF038896">
    <property type="entry name" value="NAPE-PLD"/>
    <property type="match status" value="1"/>
</dbReference>
<dbReference type="EMBL" id="CP015378">
    <property type="protein sequence ID" value="ANC76429.1"/>
    <property type="molecule type" value="Genomic_DNA"/>
</dbReference>
<dbReference type="Proteomes" id="UP000076623">
    <property type="component" value="Chromosome"/>
</dbReference>
<dbReference type="InterPro" id="IPR024884">
    <property type="entry name" value="NAPE-PLD"/>
</dbReference>
<dbReference type="GO" id="GO:0008270">
    <property type="term" value="F:zinc ion binding"/>
    <property type="evidence" value="ECO:0007669"/>
    <property type="project" value="InterPro"/>
</dbReference>
<gene>
    <name evidence="2" type="ORF">ABE65_006285</name>
</gene>
<dbReference type="RefSeq" id="WP_066392539.1">
    <property type="nucleotide sequence ID" value="NZ_CP015378.1"/>
</dbReference>
<dbReference type="KEGG" id="fpn:ABE65_006285"/>
<sequence length="366" mass="41778">MLFLGILLVIVTAVFLFIMFHPVFGKKPSNDDRRTYGPVKHYQKGVFTNQIETVMTTDLRSMLPVLKEFLKGNPNRQPKKAIPINTLDLNENTNEETRVTWFGHSALLIEMDGKRILIDPMFGSAPSPVPWFGNKRYSKKLPFKIEDLPKVDLVVLSHDHYDHLDYGTIKQLKQKVKQFAVPLGVAGHLKRWGIEPELIKECNWWDEIQAAGFSLICTPARHFSGRSLTDRNSTLWSSWVIRGKGDNIYFSGDSGYGPHFKEIGERYGPFDLSLMECGQYHEKWAAIHMMPEETVQAHIDVRGKVMIPIHWGAFTLSLHDWTDPVERAVYAATRSGVTICTPQIGEPVTLGSESLSSSPWWREKRK</sequence>
<dbReference type="InterPro" id="IPR036866">
    <property type="entry name" value="RibonucZ/Hydroxyglut_hydro"/>
</dbReference>
<dbReference type="STRING" id="1221500.ABE65_006285"/>
<dbReference type="AlphaFoldDB" id="A0A168VVM0"/>
<accession>A0A168VVM0</accession>
<keyword evidence="3" id="KW-1185">Reference proteome</keyword>
<dbReference type="PANTHER" id="PTHR15032:SF4">
    <property type="entry name" value="N-ACYL-PHOSPHATIDYLETHANOLAMINE-HYDROLYZING PHOSPHOLIPASE D"/>
    <property type="match status" value="1"/>
</dbReference>
<dbReference type="Gene3D" id="3.60.15.10">
    <property type="entry name" value="Ribonuclease Z/Hydroxyacylglutathione hydrolase-like"/>
    <property type="match status" value="1"/>
</dbReference>
<protein>
    <recommendedName>
        <fullName evidence="1">Metallo-beta-lactamase domain-containing protein</fullName>
    </recommendedName>
</protein>
<evidence type="ECO:0000259" key="1">
    <source>
        <dbReference type="Pfam" id="PF12706"/>
    </source>
</evidence>
<name>A0A168VVM0_9BACL</name>
<dbReference type="InterPro" id="IPR001279">
    <property type="entry name" value="Metallo-B-lactamas"/>
</dbReference>
<dbReference type="GO" id="GO:0070290">
    <property type="term" value="F:N-acylphosphatidylethanolamine-specific phospholipase D activity"/>
    <property type="evidence" value="ECO:0007669"/>
    <property type="project" value="InterPro"/>
</dbReference>
<evidence type="ECO:0000313" key="2">
    <source>
        <dbReference type="EMBL" id="ANC76429.1"/>
    </source>
</evidence>
<dbReference type="PANTHER" id="PTHR15032">
    <property type="entry name" value="N-ACYL-PHOSPHATIDYLETHANOLAMINE-HYDROLYZING PHOSPHOLIPASE D"/>
    <property type="match status" value="1"/>
</dbReference>
<proteinExistence type="predicted"/>